<evidence type="ECO:0000256" key="4">
    <source>
        <dbReference type="ARBA" id="ARBA00008314"/>
    </source>
</evidence>
<comment type="function">
    <text evidence="24">Myosins are actin-based motor molecules with ATPase activity. Unconventional myosins serve in intracellular movements. Regulates Rho by stimulating it's GTPase activity in neurons. Required for the regulation of neurite branching and motor neuron axon guidance.</text>
</comment>
<dbReference type="Reactome" id="R-CFA-9013026">
    <property type="pathway name" value="RHOB GTPase cycle"/>
</dbReference>
<evidence type="ECO:0000256" key="9">
    <source>
        <dbReference type="ARBA" id="ARBA00022723"/>
    </source>
</evidence>
<dbReference type="FunFam" id="3.30.60.20:FF:000020">
    <property type="entry name" value="Putative unconventional myosin-IXa"/>
    <property type="match status" value="1"/>
</dbReference>
<dbReference type="GO" id="GO:0000146">
    <property type="term" value="F:microfilament motor activity"/>
    <property type="evidence" value="ECO:0000318"/>
    <property type="project" value="GO_Central"/>
</dbReference>
<dbReference type="SUPFAM" id="SSF57889">
    <property type="entry name" value="Cysteine-rich domain"/>
    <property type="match status" value="1"/>
</dbReference>
<evidence type="ECO:0000256" key="2">
    <source>
        <dbReference type="ARBA" id="ARBA00004496"/>
    </source>
</evidence>
<dbReference type="Gene3D" id="1.10.555.10">
    <property type="entry name" value="Rho GTPase activation protein"/>
    <property type="match status" value="1"/>
</dbReference>
<evidence type="ECO:0000256" key="19">
    <source>
        <dbReference type="ARBA" id="ARBA00023136"/>
    </source>
</evidence>
<evidence type="ECO:0000256" key="8">
    <source>
        <dbReference type="ARBA" id="ARBA00022692"/>
    </source>
</evidence>
<dbReference type="FunFam" id="1.20.5.190:FF:000018">
    <property type="entry name" value="Myosin XI D"/>
    <property type="match status" value="1"/>
</dbReference>
<evidence type="ECO:0000256" key="23">
    <source>
        <dbReference type="ARBA" id="ARBA00034103"/>
    </source>
</evidence>
<evidence type="ECO:0000256" key="7">
    <source>
        <dbReference type="ARBA" id="ARBA00022553"/>
    </source>
</evidence>
<dbReference type="PANTHER" id="PTHR46184:SF3">
    <property type="entry name" value="UNCONVENTIONAL MYOSIN-IXA"/>
    <property type="match status" value="1"/>
</dbReference>
<dbReference type="PANTHER" id="PTHR46184">
    <property type="entry name" value="UNCONVENTIONAL MYOSIN-IXB-LIKE PROTEIN"/>
    <property type="match status" value="1"/>
</dbReference>
<dbReference type="GO" id="GO:0051015">
    <property type="term" value="F:actin filament binding"/>
    <property type="evidence" value="ECO:0000318"/>
    <property type="project" value="GO_Central"/>
</dbReference>
<dbReference type="PRINTS" id="PR00193">
    <property type="entry name" value="MYOSINHEAVY"/>
</dbReference>
<dbReference type="Pfam" id="PF00612">
    <property type="entry name" value="IQ"/>
    <property type="match status" value="4"/>
</dbReference>
<keyword evidence="21 27" id="KW-0009">Actin-binding</keyword>
<proteinExistence type="inferred from homology"/>
<dbReference type="PROSITE" id="PS00479">
    <property type="entry name" value="ZF_DAG_PE_1"/>
    <property type="match status" value="1"/>
</dbReference>
<reference evidence="30" key="3">
    <citation type="submission" date="2025-09" db="UniProtKB">
        <authorList>
            <consortium name="Ensembl"/>
        </authorList>
    </citation>
    <scope>IDENTIFICATION</scope>
    <source>
        <strain evidence="30">Boxer</strain>
    </source>
</reference>
<evidence type="ECO:0000256" key="18">
    <source>
        <dbReference type="ARBA" id="ARBA00023123"/>
    </source>
</evidence>
<feature type="region of interest" description="Disordered" evidence="29">
    <location>
        <begin position="1690"/>
        <end position="1719"/>
    </location>
</feature>
<evidence type="ECO:0000256" key="3">
    <source>
        <dbReference type="ARBA" id="ARBA00004624"/>
    </source>
</evidence>
<evidence type="ECO:0000256" key="20">
    <source>
        <dbReference type="ARBA" id="ARBA00023175"/>
    </source>
</evidence>
<dbReference type="InterPro" id="IPR046987">
    <property type="entry name" value="Myo9"/>
</dbReference>
<dbReference type="InterPro" id="IPR001609">
    <property type="entry name" value="Myosin_head_motor_dom-like"/>
</dbReference>
<keyword evidence="18 27" id="KW-0518">Myosin</keyword>
<dbReference type="Pfam" id="PF00788">
    <property type="entry name" value="RA"/>
    <property type="match status" value="1"/>
</dbReference>
<evidence type="ECO:0000313" key="31">
    <source>
        <dbReference type="Proteomes" id="UP000805418"/>
    </source>
</evidence>
<keyword evidence="8" id="KW-0812">Transmembrane</keyword>
<dbReference type="Pfam" id="PF00620">
    <property type="entry name" value="RhoGAP"/>
    <property type="match status" value="1"/>
</dbReference>
<evidence type="ECO:0000256" key="13">
    <source>
        <dbReference type="ARBA" id="ARBA00022833"/>
    </source>
</evidence>
<dbReference type="Pfam" id="PF00063">
    <property type="entry name" value="Myosin_head"/>
    <property type="match status" value="2"/>
</dbReference>
<comment type="similarity">
    <text evidence="4 27">Belongs to the TRAFAC class myosin-kinesin ATPase superfamily. Myosin family.</text>
</comment>
<feature type="binding site" evidence="27">
    <location>
        <begin position="239"/>
        <end position="246"/>
    </location>
    <ligand>
        <name>ATP</name>
        <dbReference type="ChEBI" id="CHEBI:30616"/>
    </ligand>
</feature>
<dbReference type="SUPFAM" id="SSF48350">
    <property type="entry name" value="GTPase activation domain, GAP"/>
    <property type="match status" value="1"/>
</dbReference>
<keyword evidence="15" id="KW-1133">Transmembrane helix</keyword>
<evidence type="ECO:0000256" key="12">
    <source>
        <dbReference type="ARBA" id="ARBA00022771"/>
    </source>
</evidence>
<evidence type="ECO:0000256" key="5">
    <source>
        <dbReference type="ARBA" id="ARBA00022468"/>
    </source>
</evidence>
<keyword evidence="12" id="KW-0863">Zinc-finger</keyword>
<dbReference type="Pfam" id="PF00130">
    <property type="entry name" value="C1_1"/>
    <property type="match status" value="1"/>
</dbReference>
<keyword evidence="31" id="KW-1185">Reference proteome</keyword>
<dbReference type="SUPFAM" id="SSF52540">
    <property type="entry name" value="P-loop containing nucleoside triphosphate hydrolases"/>
    <property type="match status" value="2"/>
</dbReference>
<dbReference type="PROSITE" id="PS50081">
    <property type="entry name" value="ZF_DAG_PE_2"/>
    <property type="match status" value="1"/>
</dbReference>
<evidence type="ECO:0000256" key="15">
    <source>
        <dbReference type="ARBA" id="ARBA00022989"/>
    </source>
</evidence>
<feature type="region of interest" description="Disordered" evidence="29">
    <location>
        <begin position="2396"/>
        <end position="2436"/>
    </location>
</feature>
<accession>A0A8I3PI77</accession>
<comment type="subcellular location">
    <subcellularLocation>
        <location evidence="3">Cell projection</location>
        <location evidence="3">Growth cone</location>
    </subcellularLocation>
    <subcellularLocation>
        <location evidence="2">Cytoplasm</location>
    </subcellularLocation>
    <subcellularLocation>
        <location evidence="1">Membrane</location>
        <topology evidence="1">Single-pass membrane protein</topology>
    </subcellularLocation>
    <subcellularLocation>
        <location evidence="23">Synapse</location>
    </subcellularLocation>
</comment>
<dbReference type="PROSITE" id="PS50238">
    <property type="entry name" value="RHOGAP"/>
    <property type="match status" value="1"/>
</dbReference>
<sequence length="2541" mass="292261">MNINDGGRRRFEDNEHTLRIYPGTISEGTIYCPIPARKNSTAAEVIDSLINRLHLDKTKCYVLAEVKEFGGEEWILNPTDCPVQRMMLWPRMALENRLSGEDYRFLLREKNLDGSIHYGSLQSWLRVTEERRRMMERGFLPQPQQKDFDDLCSLPDLNEKTLLENLRNRFKHEKIYTYVGSILIVINPFKFLPIYNPKYVKMYDNHQLGKLEPHIYAVADVAYHAMLQRKKNQCIVISGESGSGKTQSTNFLIHHLTALSQKGFASGVEQIILGAGPVLEAFGNAKTAHNNNSSRFGKFIQVNYQETGTVLGAYVEKYLLEKSRLVYQEHNERNYHVFYYLLAGASEEERLAFHLKQPEEYHYLNQITKKPLRQSWDDYCYDSEPDCFSVEGEDLRHDFERLQLAMEMVGFLPKTRRQIFSLLSAILHLGNICYKKKTYRDDSIDICNPEVLPIVSELLEVKEEMLFEALVTRKTVTVGEKLILPYKLAEAVTVRNSMAKSLYSALFDWIVFRINHALLNSKDLEQNTKTLSIGVLDIFGFEDYENNSFEQFCINFANERLQHYFNQHIFKLEQEEYRTEGISWHNIDYIDNTCCINLISKKPTGLLHLLDEESNFPQATNQTLLDKFKHQHEENSYIEFPAVMEPAFIIKHYAGKVKYGVKDFREKNTDHMRPDIVALLRSSKNAFISGMIGIDPVAVFRWAVLRAFFRAVIAFREAGKRHIQRKTGHDDTAPCAILKSMDSFSFLQHPVHQRSLEILQRCKEEKYSIARKNPRTPLSDLQSMNTLNEKNQQDTFDIGWNGRTGIRQSRLSSGTSLLDKDGIFANSASSKLLERAHGILMRNKNFKSKPGLPKHLLEVNSLKHLTRLTLQDRITKSLLHLHKKKKPPSISAQFQASLSKLMETLGQAEPYFVKCIRSNAEKLPLRFNDALVLRQLRYTGMLETVRIRQSGYSCKYSFQDFVSHFHVLLPRNIIPSKFNIQDFFRKISLNSDNYQVGKSMVFLKEQERQHLQDLLHQEVLRRIILLQRWFRVLLCRQHFLHLRQASIIIQRFWRNYLNQKQVRNVAVQKDALVMTSAATLLQASWRAHLERQRYLELRTAAIIIQQRWKEHYRRRHMAAVCIQTRWKGYRESKRYQEQRNKIILLQSVCRGFRARQRFKVLKEQRLKETKLELGLANTEQYGALEIQGSDPSKWEDCSFDNRVKAIEECKSVIESNRISQESSTDCLKESPNKRQERARSQSGVDLQEEVIVRERPKSLEDLHQKKVGRAKRESRRMRELEQAIFSLELLKVRSLGGVSPSEERRWSAELTEGLQSLQGTPDSESSQGSLELLSCEESQKSKLESIILDEGDLQFLSPKIPSSPKFDSQDNALSASSETNYTVHLKNGTMKEKLVCSSESITCKPQLRDPFISNSLPTFFYIPQQDPLKTSSQLDTSIQRNKLLEGKETLSSLTLDVNREARKYHFSGENQVVTSLNTDSSNTVLKKLEKLNIEKEERQKQLQQQNEKEMMEQIRKQTDILEKERKAFKTIEKPRTEESLLAPSFHPSKQRVERSSSLLILNTPNKEEPSVLGPPSVTVKDAALLSKDSPAAHLSQKDRPVTLFFERKGGPYQSATNKEFSKTDRMCTQLNVACKLSNNRISKREHHRPTQSYGHKSDDPSRDGTTSVIFFTPKDNMNISLANKEALNSGNPQLRKQDEPTWKPVKLTGPGQGETSQRFSSVDEEAKLHKTMSQGEITKLAVRQKDSDSDIRPQRAKMRFWAKGKQGEKKTTRVKAATQSEVSAFFAGSDMIPAHQFPDELVQYHPTPPLSPELPGSCRKECKENKEPSPKAKRKRSVKISNVALESVHWQNDSVQIIASVSDLKSMDEFLLKKMNDLDNEDSKKDTLVDVVFKKALKEFRQNIFSFYSSALAIDDGKSIRYKDLYALFEQILEKTMRLEQRDWSESPVRVWVNTFKVFLDEYMNEFKTLDCIPTKVPKTERKKRRKKETDLVEEHNGHIFKATQYSIPTYCEYCSSLIWIMDRASVCKLCKYACHKKCCLKTTAKCSKKYDPELSSRQFGVELSRLTSEERTVPLVVEKLINYIEMHGLYTEGIYRKSGSTNKIKELRQGLDTDAESVNLDDYNIHVIASVFKQWLRDLPNPLMTFELYEEFLRAMGLQERKETIRGVYSVIDQLSRTHLNTLERLIFHLVRIALQEETNRMSANALAIVFAPCILRCPDTIDPLQSVQDISKTTTVEQMNKYKARLKDISSLEFAENKAKTRLSLIRRSMGKGRLRRGIYPSPSSPVVVRLPSVSDVPEETLTSEAAGETDITEQQQAAMQQEERVLTEQIENLQKEKEELTFEMLVLEPRASDDETLESEASIGTADSSENLNIESEGVISEKSERSLALSSLKAAGKSEHSSKLRKQLKKQQDSLDSVDSSVSTLCSSNTASSHGTRKRFQIYSKSPFYRAASAGEALGMEGPLGQTKSLEDRPQFISRGTFNPEKGKQKLKNVKNSPQKTKETPEGTVVSGRRKTVDTDSSSTQQLALFGNNEFMV</sequence>
<name>A0A8I3PI77_CANLF</name>
<reference evidence="30" key="1">
    <citation type="submission" date="2020-03" db="EMBL/GenBank/DDBJ databases">
        <title>Long-read based genome assembly of a Labrador retriever dog.</title>
        <authorList>
            <person name="Eory L."/>
            <person name="Zhang W."/>
            <person name="Schoenebeck J."/>
        </authorList>
    </citation>
    <scope>NUCLEOTIDE SEQUENCE [LARGE SCALE GENOMIC DNA]</scope>
    <source>
        <strain evidence="30">Labrador retriever</strain>
    </source>
</reference>
<dbReference type="InterPro" id="IPR046990">
    <property type="entry name" value="RhoGAP_myosin_IX"/>
</dbReference>
<dbReference type="GO" id="GO:0044295">
    <property type="term" value="C:axonal growth cone"/>
    <property type="evidence" value="ECO:0000318"/>
    <property type="project" value="GO_Central"/>
</dbReference>
<evidence type="ECO:0000256" key="29">
    <source>
        <dbReference type="SAM" id="MobiDB-lite"/>
    </source>
</evidence>
<evidence type="ECO:0000256" key="25">
    <source>
        <dbReference type="ARBA" id="ARBA00070967"/>
    </source>
</evidence>
<dbReference type="Gene3D" id="1.20.58.530">
    <property type="match status" value="2"/>
</dbReference>
<keyword evidence="5" id="KW-0343">GTPase activation</keyword>
<dbReference type="SMART" id="SM00109">
    <property type="entry name" value="C1"/>
    <property type="match status" value="1"/>
</dbReference>
<dbReference type="GO" id="GO:0005884">
    <property type="term" value="C:actin filament"/>
    <property type="evidence" value="ECO:0000318"/>
    <property type="project" value="GO_Central"/>
</dbReference>
<evidence type="ECO:0000256" key="26">
    <source>
        <dbReference type="ARBA" id="ARBA00078845"/>
    </source>
</evidence>
<dbReference type="InterPro" id="IPR000198">
    <property type="entry name" value="RhoGAP_dom"/>
</dbReference>
<dbReference type="Gene3D" id="1.20.120.720">
    <property type="entry name" value="Myosin VI head, motor domain, U50 subdomain"/>
    <property type="match status" value="1"/>
</dbReference>
<dbReference type="GeneTree" id="ENSGT00940000154905"/>
<dbReference type="InterPro" id="IPR029071">
    <property type="entry name" value="Ubiquitin-like_domsf"/>
</dbReference>
<evidence type="ECO:0000256" key="14">
    <source>
        <dbReference type="ARBA" id="ARBA00022840"/>
    </source>
</evidence>
<keyword evidence="9" id="KW-0479">Metal-binding</keyword>
<dbReference type="FunFam" id="1.10.555.10:FF:000009">
    <property type="entry name" value="unconventional myosin-IXa isoform X1"/>
    <property type="match status" value="1"/>
</dbReference>
<dbReference type="CDD" id="cd01385">
    <property type="entry name" value="MYSc_Myo9"/>
    <property type="match status" value="1"/>
</dbReference>
<keyword evidence="20 27" id="KW-0505">Motor protein</keyword>
<dbReference type="InterPro" id="IPR000048">
    <property type="entry name" value="IQ_motif_EF-hand-BS"/>
</dbReference>
<evidence type="ECO:0000256" key="11">
    <source>
        <dbReference type="ARBA" id="ARBA00022741"/>
    </source>
</evidence>
<feature type="compositionally biased region" description="Basic and acidic residues" evidence="29">
    <location>
        <begin position="1226"/>
        <end position="1239"/>
    </location>
</feature>
<feature type="coiled-coil region" evidence="28">
    <location>
        <begin position="1485"/>
        <end position="1524"/>
    </location>
</feature>
<dbReference type="Reactome" id="R-CFA-9013424">
    <property type="pathway name" value="RHOV GTPase cycle"/>
</dbReference>
<dbReference type="InterPro" id="IPR036023">
    <property type="entry name" value="MYSc_Myo9"/>
</dbReference>
<feature type="region of interest" description="Disordered" evidence="29">
    <location>
        <begin position="1314"/>
        <end position="1333"/>
    </location>
</feature>
<organism evidence="30 31">
    <name type="scientific">Canis lupus familiaris</name>
    <name type="common">Dog</name>
    <name type="synonym">Canis familiaris</name>
    <dbReference type="NCBI Taxonomy" id="9615"/>
    <lineage>
        <taxon>Eukaryota</taxon>
        <taxon>Metazoa</taxon>
        <taxon>Chordata</taxon>
        <taxon>Craniata</taxon>
        <taxon>Vertebrata</taxon>
        <taxon>Euteleostomi</taxon>
        <taxon>Mammalia</taxon>
        <taxon>Eutheria</taxon>
        <taxon>Laurasiatheria</taxon>
        <taxon>Carnivora</taxon>
        <taxon>Caniformia</taxon>
        <taxon>Canidae</taxon>
        <taxon>Canis</taxon>
    </lineage>
</organism>
<feature type="compositionally biased region" description="Basic and acidic residues" evidence="29">
    <location>
        <begin position="1818"/>
        <end position="1830"/>
    </location>
</feature>
<dbReference type="SMART" id="SM00242">
    <property type="entry name" value="MYSc"/>
    <property type="match status" value="1"/>
</dbReference>
<dbReference type="InterPro" id="IPR027417">
    <property type="entry name" value="P-loop_NTPase"/>
</dbReference>
<keyword evidence="19" id="KW-0472">Membrane</keyword>
<dbReference type="GO" id="GO:0016459">
    <property type="term" value="C:myosin complex"/>
    <property type="evidence" value="ECO:0007669"/>
    <property type="project" value="UniProtKB-KW"/>
</dbReference>
<dbReference type="GO" id="GO:0005737">
    <property type="term" value="C:cytoplasm"/>
    <property type="evidence" value="ECO:0007669"/>
    <property type="project" value="UniProtKB-SubCell"/>
</dbReference>
<keyword evidence="16" id="KW-0770">Synapse</keyword>
<evidence type="ECO:0000256" key="1">
    <source>
        <dbReference type="ARBA" id="ARBA00004167"/>
    </source>
</evidence>
<dbReference type="Gene3D" id="3.30.60.20">
    <property type="match status" value="1"/>
</dbReference>
<feature type="region of interest" description="Actin-binding" evidence="27">
    <location>
        <begin position="898"/>
        <end position="920"/>
    </location>
</feature>
<feature type="region of interest" description="Disordered" evidence="29">
    <location>
        <begin position="2352"/>
        <end position="2373"/>
    </location>
</feature>
<feature type="compositionally biased region" description="Low complexity" evidence="29">
    <location>
        <begin position="2418"/>
        <end position="2436"/>
    </location>
</feature>
<dbReference type="FunFam" id="1.20.58.530:FF:000005">
    <property type="entry name" value="unconventional myosin-IXa isoform X1"/>
    <property type="match status" value="1"/>
</dbReference>
<dbReference type="PROSITE" id="PS50200">
    <property type="entry name" value="RA"/>
    <property type="match status" value="1"/>
</dbReference>
<evidence type="ECO:0000313" key="30">
    <source>
        <dbReference type="Ensembl" id="ENSCAFP00845031950.1"/>
    </source>
</evidence>
<evidence type="ECO:0000256" key="17">
    <source>
        <dbReference type="ARBA" id="ARBA00023054"/>
    </source>
</evidence>
<dbReference type="InterPro" id="IPR008936">
    <property type="entry name" value="Rho_GTPase_activation_prot"/>
</dbReference>
<dbReference type="GO" id="GO:0034329">
    <property type="term" value="P:cell junction assembly"/>
    <property type="evidence" value="ECO:0007669"/>
    <property type="project" value="Ensembl"/>
</dbReference>
<keyword evidence="7" id="KW-0597">Phosphoprotein</keyword>
<dbReference type="GO" id="GO:0008270">
    <property type="term" value="F:zinc ion binding"/>
    <property type="evidence" value="ECO:0007669"/>
    <property type="project" value="UniProtKB-KW"/>
</dbReference>
<dbReference type="OrthoDB" id="437889at2759"/>
<evidence type="ECO:0000256" key="22">
    <source>
        <dbReference type="ARBA" id="ARBA00023273"/>
    </source>
</evidence>
<dbReference type="Gene3D" id="3.10.20.90">
    <property type="entry name" value="Phosphatidylinositol 3-kinase Catalytic Subunit, Chain A, domain 1"/>
    <property type="match status" value="1"/>
</dbReference>
<dbReference type="InterPro" id="IPR046349">
    <property type="entry name" value="C1-like_sf"/>
</dbReference>
<keyword evidence="17 28" id="KW-0175">Coiled coil</keyword>
<dbReference type="FunFam" id="3.10.20.90:FF:000121">
    <property type="entry name" value="unconventional myosin-IXa isoform X1"/>
    <property type="match status" value="1"/>
</dbReference>
<dbReference type="CDD" id="cd20883">
    <property type="entry name" value="C1_Myosin-IXa"/>
    <property type="match status" value="1"/>
</dbReference>
<keyword evidence="22" id="KW-0966">Cell projection</keyword>
<keyword evidence="6" id="KW-0963">Cytoplasm</keyword>
<dbReference type="GO" id="GO:0045202">
    <property type="term" value="C:synapse"/>
    <property type="evidence" value="ECO:0007669"/>
    <property type="project" value="UniProtKB-SubCell"/>
</dbReference>
<dbReference type="SMART" id="SM00015">
    <property type="entry name" value="IQ"/>
    <property type="match status" value="5"/>
</dbReference>
<dbReference type="FunFam" id="1.20.5.190:FF:000013">
    <property type="entry name" value="unconventional myosin-IXa isoform X2"/>
    <property type="match status" value="1"/>
</dbReference>
<evidence type="ECO:0000256" key="21">
    <source>
        <dbReference type="ARBA" id="ARBA00023203"/>
    </source>
</evidence>
<dbReference type="FunFam" id="1.20.58.530:FF:000009">
    <property type="entry name" value="unconventional myosin-IXb isoform X1"/>
    <property type="match status" value="1"/>
</dbReference>
<feature type="region of interest" description="Disordered" evidence="29">
    <location>
        <begin position="1806"/>
        <end position="1836"/>
    </location>
</feature>
<dbReference type="Gene3D" id="1.10.10.820">
    <property type="match status" value="1"/>
</dbReference>
<evidence type="ECO:0000256" key="16">
    <source>
        <dbReference type="ARBA" id="ARBA00023018"/>
    </source>
</evidence>
<dbReference type="FunFam" id="3.40.850.10:FF:000013">
    <property type="entry name" value="unconventional myosin-IXa isoform X1"/>
    <property type="match status" value="1"/>
</dbReference>
<reference evidence="30" key="2">
    <citation type="submission" date="2025-08" db="UniProtKB">
        <authorList>
            <consortium name="Ensembl"/>
        </authorList>
    </citation>
    <scope>IDENTIFICATION</scope>
    <source>
        <strain evidence="30">Boxer</strain>
    </source>
</reference>
<dbReference type="InterPro" id="IPR002219">
    <property type="entry name" value="PKC_DAG/PE"/>
</dbReference>
<keyword evidence="13" id="KW-0862">Zinc</keyword>
<feature type="region of interest" description="Disordered" evidence="29">
    <location>
        <begin position="2469"/>
        <end position="2528"/>
    </location>
</feature>
<dbReference type="Proteomes" id="UP000805418">
    <property type="component" value="Chromosome 30"/>
</dbReference>
<dbReference type="GO" id="GO:0016020">
    <property type="term" value="C:membrane"/>
    <property type="evidence" value="ECO:0007669"/>
    <property type="project" value="UniProtKB-SubCell"/>
</dbReference>
<dbReference type="GO" id="GO:0005524">
    <property type="term" value="F:ATP binding"/>
    <property type="evidence" value="ECO:0007669"/>
    <property type="project" value="UniProtKB-UniRule"/>
</dbReference>
<keyword evidence="10" id="KW-0677">Repeat</keyword>
<feature type="region of interest" description="Disordered" evidence="29">
    <location>
        <begin position="1220"/>
        <end position="1244"/>
    </location>
</feature>
<evidence type="ECO:0000256" key="24">
    <source>
        <dbReference type="ARBA" id="ARBA00045589"/>
    </source>
</evidence>
<dbReference type="SUPFAM" id="SSF54236">
    <property type="entry name" value="Ubiquitin-like"/>
    <property type="match status" value="1"/>
</dbReference>
<feature type="region of interest" description="Disordered" evidence="29">
    <location>
        <begin position="1640"/>
        <end position="1664"/>
    </location>
</feature>
<dbReference type="Gene3D" id="1.20.5.190">
    <property type="match status" value="3"/>
</dbReference>
<dbReference type="Gene3D" id="3.40.850.10">
    <property type="entry name" value="Kinesin motor domain"/>
    <property type="match status" value="2"/>
</dbReference>
<dbReference type="SMART" id="SM00314">
    <property type="entry name" value="RA"/>
    <property type="match status" value="1"/>
</dbReference>
<dbReference type="CDD" id="cd17216">
    <property type="entry name" value="RA_Myosin-IXa"/>
    <property type="match status" value="1"/>
</dbReference>
<evidence type="ECO:0000256" key="6">
    <source>
        <dbReference type="ARBA" id="ARBA00022490"/>
    </source>
</evidence>
<gene>
    <name evidence="30" type="primary">MYO9A</name>
</gene>
<dbReference type="PROSITE" id="PS51456">
    <property type="entry name" value="MYOSIN_MOTOR"/>
    <property type="match status" value="1"/>
</dbReference>
<evidence type="ECO:0000256" key="28">
    <source>
        <dbReference type="SAM" id="Coils"/>
    </source>
</evidence>
<protein>
    <recommendedName>
        <fullName evidence="25">Unconventional myosin-IXa</fullName>
    </recommendedName>
    <alternativeName>
        <fullName evidence="26">Unconventional myosin-9a</fullName>
    </alternativeName>
</protein>
<dbReference type="FunFam" id="1.10.10.820:FF:000003">
    <property type="entry name" value="unconventional myosin-IXa isoform X1"/>
    <property type="match status" value="1"/>
</dbReference>
<keyword evidence="11 27" id="KW-0547">Nucleotide-binding</keyword>
<dbReference type="InterPro" id="IPR028558">
    <property type="entry name" value="RA_Myosin-IXa"/>
</dbReference>
<keyword evidence="14 27" id="KW-0067">ATP-binding</keyword>
<dbReference type="GO" id="GO:0035556">
    <property type="term" value="P:intracellular signal transduction"/>
    <property type="evidence" value="ECO:0007669"/>
    <property type="project" value="InterPro"/>
</dbReference>
<dbReference type="CDD" id="cd04377">
    <property type="entry name" value="RhoGAP_myosin_IX"/>
    <property type="match status" value="1"/>
</dbReference>
<dbReference type="SMART" id="SM00324">
    <property type="entry name" value="RhoGAP"/>
    <property type="match status" value="1"/>
</dbReference>
<dbReference type="GO" id="GO:0045198">
    <property type="term" value="P:establishment of epithelial cell apical/basal polarity"/>
    <property type="evidence" value="ECO:0000318"/>
    <property type="project" value="GO_Central"/>
</dbReference>
<dbReference type="Gene3D" id="6.20.240.20">
    <property type="match status" value="1"/>
</dbReference>
<dbReference type="PROSITE" id="PS50096">
    <property type="entry name" value="IQ"/>
    <property type="match status" value="4"/>
</dbReference>
<dbReference type="Ensembl" id="ENSCAFT00845040808.1">
    <property type="protein sequence ID" value="ENSCAFP00845031950.1"/>
    <property type="gene ID" value="ENSCAFG00845023099.1"/>
</dbReference>
<dbReference type="Reactome" id="R-CFA-8980692">
    <property type="pathway name" value="RHOA GTPase cycle"/>
</dbReference>
<dbReference type="InterPro" id="IPR000159">
    <property type="entry name" value="RA_dom"/>
</dbReference>
<dbReference type="FunFam" id="3.40.850.10:FF:000008">
    <property type="entry name" value="Putative unconventional myosin-IXa"/>
    <property type="match status" value="1"/>
</dbReference>
<dbReference type="FunCoup" id="A0A8I3PI77">
    <property type="interactions" value="821"/>
</dbReference>
<dbReference type="InterPro" id="IPR036961">
    <property type="entry name" value="Kinesin_motor_dom_sf"/>
</dbReference>
<feature type="compositionally biased region" description="Low complexity" evidence="29">
    <location>
        <begin position="1323"/>
        <end position="1333"/>
    </location>
</feature>
<evidence type="ECO:0000256" key="27">
    <source>
        <dbReference type="PROSITE-ProRule" id="PRU00782"/>
    </source>
</evidence>
<dbReference type="FunFam" id="1.20.5.190:FF:000027">
    <property type="entry name" value="Myosin IXA"/>
    <property type="match status" value="1"/>
</dbReference>
<dbReference type="GO" id="GO:0005096">
    <property type="term" value="F:GTPase activator activity"/>
    <property type="evidence" value="ECO:0007669"/>
    <property type="project" value="UniProtKB-KW"/>
</dbReference>
<feature type="region of interest" description="Disordered" evidence="29">
    <location>
        <begin position="2297"/>
        <end position="2322"/>
    </location>
</feature>
<evidence type="ECO:0000256" key="10">
    <source>
        <dbReference type="ARBA" id="ARBA00022737"/>
    </source>
</evidence>
<dbReference type="FunFam" id="1.20.120.720:FF:000003">
    <property type="entry name" value="Putative unconventional myosin-IXa"/>
    <property type="match status" value="1"/>
</dbReference>